<comment type="caution">
    <text evidence="2">The sequence shown here is derived from an EMBL/GenBank/DDBJ whole genome shotgun (WGS) entry which is preliminary data.</text>
</comment>
<feature type="region of interest" description="Disordered" evidence="1">
    <location>
        <begin position="1"/>
        <end position="61"/>
    </location>
</feature>
<accession>A0A938YKN8</accession>
<feature type="compositionally biased region" description="Basic and acidic residues" evidence="1">
    <location>
        <begin position="45"/>
        <end position="61"/>
    </location>
</feature>
<dbReference type="Proteomes" id="UP000663801">
    <property type="component" value="Unassembled WGS sequence"/>
</dbReference>
<dbReference type="AlphaFoldDB" id="A0A938YKN8"/>
<gene>
    <name evidence="2" type="ORF">JL107_10795</name>
</gene>
<sequence length="61" mass="6393">MANPDQTPAGTPAPDPAAEGIPVGPDGRPDLPLQVLEDDETVPPRPEEELADLERSDPQAP</sequence>
<evidence type="ECO:0000313" key="2">
    <source>
        <dbReference type="EMBL" id="MBM9476934.1"/>
    </source>
</evidence>
<evidence type="ECO:0000313" key="3">
    <source>
        <dbReference type="Proteomes" id="UP000663801"/>
    </source>
</evidence>
<dbReference type="EMBL" id="JAERWL010000009">
    <property type="protein sequence ID" value="MBM9476934.1"/>
    <property type="molecule type" value="Genomic_DNA"/>
</dbReference>
<proteinExistence type="predicted"/>
<organism evidence="2 3">
    <name type="scientific">Nakamurella flavida</name>
    <dbReference type="NCBI Taxonomy" id="363630"/>
    <lineage>
        <taxon>Bacteria</taxon>
        <taxon>Bacillati</taxon>
        <taxon>Actinomycetota</taxon>
        <taxon>Actinomycetes</taxon>
        <taxon>Nakamurellales</taxon>
        <taxon>Nakamurellaceae</taxon>
        <taxon>Nakamurella</taxon>
    </lineage>
</organism>
<dbReference type="RefSeq" id="WP_205257371.1">
    <property type="nucleotide sequence ID" value="NZ_BAAAPV010000001.1"/>
</dbReference>
<feature type="compositionally biased region" description="Low complexity" evidence="1">
    <location>
        <begin position="1"/>
        <end position="18"/>
    </location>
</feature>
<reference evidence="2" key="1">
    <citation type="submission" date="2021-01" db="EMBL/GenBank/DDBJ databases">
        <title>KCTC 19127 draft genome.</title>
        <authorList>
            <person name="An D."/>
        </authorList>
    </citation>
    <scope>NUCLEOTIDE SEQUENCE</scope>
    <source>
        <strain evidence="2">KCTC 19127</strain>
    </source>
</reference>
<keyword evidence="3" id="KW-1185">Reference proteome</keyword>
<evidence type="ECO:0000256" key="1">
    <source>
        <dbReference type="SAM" id="MobiDB-lite"/>
    </source>
</evidence>
<name>A0A938YKN8_9ACTN</name>
<protein>
    <submittedName>
        <fullName evidence="2">Uncharacterized protein</fullName>
    </submittedName>
</protein>